<proteinExistence type="predicted"/>
<organism evidence="2 3">
    <name type="scientific">Elysia chlorotica</name>
    <name type="common">Eastern emerald elysia</name>
    <name type="synonym">Sea slug</name>
    <dbReference type="NCBI Taxonomy" id="188477"/>
    <lineage>
        <taxon>Eukaryota</taxon>
        <taxon>Metazoa</taxon>
        <taxon>Spiralia</taxon>
        <taxon>Lophotrochozoa</taxon>
        <taxon>Mollusca</taxon>
        <taxon>Gastropoda</taxon>
        <taxon>Heterobranchia</taxon>
        <taxon>Euthyneura</taxon>
        <taxon>Panpulmonata</taxon>
        <taxon>Sacoglossa</taxon>
        <taxon>Placobranchoidea</taxon>
        <taxon>Plakobranchidae</taxon>
        <taxon>Elysia</taxon>
    </lineage>
</organism>
<dbReference type="AlphaFoldDB" id="A0A3S0ZHU4"/>
<dbReference type="Proteomes" id="UP000271974">
    <property type="component" value="Unassembled WGS sequence"/>
</dbReference>
<evidence type="ECO:0000313" key="2">
    <source>
        <dbReference type="EMBL" id="RUS79228.1"/>
    </source>
</evidence>
<name>A0A3S0ZHU4_ELYCH</name>
<sequence>MCKKRKRRGGGMGGGAGERIEEGARAGGEIGGRNKTSRRRRIGVVRSPIARERQTETITIAHLRVYGCFSPTKPKKYIKDCIQVLLLKRTTRIYGSPVFLYYSTITTTTTTAV</sequence>
<feature type="region of interest" description="Disordered" evidence="1">
    <location>
        <begin position="1"/>
        <end position="41"/>
    </location>
</feature>
<dbReference type="EMBL" id="RQTK01000463">
    <property type="protein sequence ID" value="RUS79228.1"/>
    <property type="molecule type" value="Genomic_DNA"/>
</dbReference>
<reference evidence="2 3" key="1">
    <citation type="submission" date="2019-01" db="EMBL/GenBank/DDBJ databases">
        <title>A draft genome assembly of the solar-powered sea slug Elysia chlorotica.</title>
        <authorList>
            <person name="Cai H."/>
            <person name="Li Q."/>
            <person name="Fang X."/>
            <person name="Li J."/>
            <person name="Curtis N.E."/>
            <person name="Altenburger A."/>
            <person name="Shibata T."/>
            <person name="Feng M."/>
            <person name="Maeda T."/>
            <person name="Schwartz J.A."/>
            <person name="Shigenobu S."/>
            <person name="Lundholm N."/>
            <person name="Nishiyama T."/>
            <person name="Yang H."/>
            <person name="Hasebe M."/>
            <person name="Li S."/>
            <person name="Pierce S.K."/>
            <person name="Wang J."/>
        </authorList>
    </citation>
    <scope>NUCLEOTIDE SEQUENCE [LARGE SCALE GENOMIC DNA]</scope>
    <source>
        <strain evidence="2">EC2010</strain>
        <tissue evidence="2">Whole organism of an adult</tissue>
    </source>
</reference>
<comment type="caution">
    <text evidence="2">The sequence shown here is derived from an EMBL/GenBank/DDBJ whole genome shotgun (WGS) entry which is preliminary data.</text>
</comment>
<keyword evidence="3" id="KW-1185">Reference proteome</keyword>
<accession>A0A3S0ZHU4</accession>
<evidence type="ECO:0000313" key="3">
    <source>
        <dbReference type="Proteomes" id="UP000271974"/>
    </source>
</evidence>
<gene>
    <name evidence="2" type="ORF">EGW08_013013</name>
</gene>
<evidence type="ECO:0000256" key="1">
    <source>
        <dbReference type="SAM" id="MobiDB-lite"/>
    </source>
</evidence>
<protein>
    <submittedName>
        <fullName evidence="2">Uncharacterized protein</fullName>
    </submittedName>
</protein>